<feature type="compositionally biased region" description="Low complexity" evidence="2">
    <location>
        <begin position="136"/>
        <end position="168"/>
    </location>
</feature>
<protein>
    <recommendedName>
        <fullName evidence="3">RING-type domain-containing protein</fullName>
    </recommendedName>
</protein>
<accession>A0AAN9T2I5</accession>
<dbReference type="GO" id="GO:0008270">
    <property type="term" value="F:zinc ion binding"/>
    <property type="evidence" value="ECO:0007669"/>
    <property type="project" value="UniProtKB-KW"/>
</dbReference>
<keyword evidence="1" id="KW-0863">Zinc-finger</keyword>
<comment type="caution">
    <text evidence="4">The sequence shown here is derived from an EMBL/GenBank/DDBJ whole genome shotgun (WGS) entry which is preliminary data.</text>
</comment>
<keyword evidence="1" id="KW-0479">Metal-binding</keyword>
<feature type="compositionally biased region" description="Polar residues" evidence="2">
    <location>
        <begin position="169"/>
        <end position="185"/>
    </location>
</feature>
<sequence>MGAVCCVASKDKTIQSASPSELLHRNIRYSPTWNFRWDHRGRVAGEDTAVTWFSNSIGGSDGLENKNESSYVSEDGSPLQNYQIESNRRQKTPISEGTARNVINSSTDQTISGNFSTNERMEKVKELTESSSVSNLHPAKLPHSLPSSLSVSNLPSQSHLLPSSSTPSRWSCHSTGQQLSRQVSDSRIMGLKTPSSRYVSEERPVFPSSSNESGMHSRGGSSDKWCRPGFSELAGTSLKERWSFDSESFGFNCERLLRSSSQFSNSPVDLQTCGVCSKLLSEKSSWGTQKIIASNELSVVSVLICGHVYHAECLDTLTPEINKYDPPCPVCTFGEKYILKLSEKALKAEMDLRAKHKKSRNRIVDSDIDDDSVVFEHLREKGRQGKGPRMDSSSSGRSSNGKPFLRRHFSFGSRSSKSMLDNQPTRKKGFFWAKSSKE</sequence>
<feature type="region of interest" description="Disordered" evidence="2">
    <location>
        <begin position="378"/>
        <end position="423"/>
    </location>
</feature>
<dbReference type="InterPro" id="IPR001841">
    <property type="entry name" value="Znf_RING"/>
</dbReference>
<name>A0AAN9T2I5_PSOTE</name>
<keyword evidence="1" id="KW-0862">Zinc</keyword>
<dbReference type="Proteomes" id="UP001386955">
    <property type="component" value="Unassembled WGS sequence"/>
</dbReference>
<proteinExistence type="predicted"/>
<feature type="compositionally biased region" description="Polar residues" evidence="2">
    <location>
        <begin position="68"/>
        <end position="78"/>
    </location>
</feature>
<evidence type="ECO:0000256" key="2">
    <source>
        <dbReference type="SAM" id="MobiDB-lite"/>
    </source>
</evidence>
<dbReference type="EMBL" id="JAYMYS010000002">
    <property type="protein sequence ID" value="KAK7405492.1"/>
    <property type="molecule type" value="Genomic_DNA"/>
</dbReference>
<dbReference type="SUPFAM" id="SSF57850">
    <property type="entry name" value="RING/U-box"/>
    <property type="match status" value="1"/>
</dbReference>
<keyword evidence="5" id="KW-1185">Reference proteome</keyword>
<evidence type="ECO:0000313" key="5">
    <source>
        <dbReference type="Proteomes" id="UP001386955"/>
    </source>
</evidence>
<dbReference type="Gene3D" id="3.30.40.10">
    <property type="entry name" value="Zinc/RING finger domain, C3HC4 (zinc finger)"/>
    <property type="match status" value="1"/>
</dbReference>
<reference evidence="4 5" key="1">
    <citation type="submission" date="2024-01" db="EMBL/GenBank/DDBJ databases">
        <title>The genomes of 5 underutilized Papilionoideae crops provide insights into root nodulation and disease resistanc.</title>
        <authorList>
            <person name="Jiang F."/>
        </authorList>
    </citation>
    <scope>NUCLEOTIDE SEQUENCE [LARGE SCALE GENOMIC DNA]</scope>
    <source>
        <strain evidence="4">DUOXIRENSHENG_FW03</strain>
        <tissue evidence="4">Leaves</tissue>
    </source>
</reference>
<feature type="region of interest" description="Disordered" evidence="2">
    <location>
        <begin position="128"/>
        <end position="223"/>
    </location>
</feature>
<dbReference type="InterPro" id="IPR013083">
    <property type="entry name" value="Znf_RING/FYVE/PHD"/>
</dbReference>
<dbReference type="PANTHER" id="PTHR31150">
    <property type="entry name" value="EXPRESSED PROTEIN"/>
    <property type="match status" value="1"/>
</dbReference>
<feature type="region of interest" description="Disordered" evidence="2">
    <location>
        <begin position="57"/>
        <end position="78"/>
    </location>
</feature>
<dbReference type="PANTHER" id="PTHR31150:SF26">
    <property type="entry name" value="RING-TYPE DOMAIN-CONTAINING PROTEIN"/>
    <property type="match status" value="1"/>
</dbReference>
<feature type="domain" description="RING-type" evidence="3">
    <location>
        <begin position="273"/>
        <end position="332"/>
    </location>
</feature>
<evidence type="ECO:0000256" key="1">
    <source>
        <dbReference type="PROSITE-ProRule" id="PRU00175"/>
    </source>
</evidence>
<dbReference type="PROSITE" id="PS50089">
    <property type="entry name" value="ZF_RING_2"/>
    <property type="match status" value="1"/>
</dbReference>
<evidence type="ECO:0000313" key="4">
    <source>
        <dbReference type="EMBL" id="KAK7405492.1"/>
    </source>
</evidence>
<dbReference type="AlphaFoldDB" id="A0AAN9T2I5"/>
<gene>
    <name evidence="4" type="ORF">VNO78_06840</name>
</gene>
<feature type="compositionally biased region" description="Polar residues" evidence="2">
    <location>
        <begin position="412"/>
        <end position="423"/>
    </location>
</feature>
<evidence type="ECO:0000259" key="3">
    <source>
        <dbReference type="PROSITE" id="PS50089"/>
    </source>
</evidence>
<organism evidence="4 5">
    <name type="scientific">Psophocarpus tetragonolobus</name>
    <name type="common">Winged bean</name>
    <name type="synonym">Dolichos tetragonolobus</name>
    <dbReference type="NCBI Taxonomy" id="3891"/>
    <lineage>
        <taxon>Eukaryota</taxon>
        <taxon>Viridiplantae</taxon>
        <taxon>Streptophyta</taxon>
        <taxon>Embryophyta</taxon>
        <taxon>Tracheophyta</taxon>
        <taxon>Spermatophyta</taxon>
        <taxon>Magnoliopsida</taxon>
        <taxon>eudicotyledons</taxon>
        <taxon>Gunneridae</taxon>
        <taxon>Pentapetalae</taxon>
        <taxon>rosids</taxon>
        <taxon>fabids</taxon>
        <taxon>Fabales</taxon>
        <taxon>Fabaceae</taxon>
        <taxon>Papilionoideae</taxon>
        <taxon>50 kb inversion clade</taxon>
        <taxon>NPAAA clade</taxon>
        <taxon>indigoferoid/millettioid clade</taxon>
        <taxon>Phaseoleae</taxon>
        <taxon>Psophocarpus</taxon>
    </lineage>
</organism>